<feature type="active site" description="Proton donor" evidence="8">
    <location>
        <position position="37"/>
    </location>
</feature>
<evidence type="ECO:0000256" key="3">
    <source>
        <dbReference type="ARBA" id="ARBA00022598"/>
    </source>
</evidence>
<feature type="binding site" evidence="8">
    <location>
        <position position="176"/>
    </location>
    <ligand>
        <name>ATP</name>
        <dbReference type="ChEBI" id="CHEBI:30616"/>
    </ligand>
</feature>
<gene>
    <name evidence="8 9" type="primary">panC</name>
    <name evidence="9" type="ORF">NSPWAT_1864</name>
</gene>
<keyword evidence="6 8" id="KW-0067">ATP-binding</keyword>
<dbReference type="Proteomes" id="UP001157733">
    <property type="component" value="Chromosome"/>
</dbReference>
<dbReference type="SUPFAM" id="SSF52374">
    <property type="entry name" value="Nucleotidylyl transferase"/>
    <property type="match status" value="1"/>
</dbReference>
<feature type="binding site" evidence="8">
    <location>
        <begin position="147"/>
        <end position="150"/>
    </location>
    <ligand>
        <name>ATP</name>
        <dbReference type="ChEBI" id="CHEBI:30616"/>
    </ligand>
</feature>
<keyword evidence="10" id="KW-1185">Reference proteome</keyword>
<dbReference type="CDD" id="cd00560">
    <property type="entry name" value="PanC"/>
    <property type="match status" value="1"/>
</dbReference>
<accession>A0ABN8W3F8</accession>
<dbReference type="NCBIfam" id="TIGR00018">
    <property type="entry name" value="panC"/>
    <property type="match status" value="1"/>
</dbReference>
<evidence type="ECO:0000256" key="5">
    <source>
        <dbReference type="ARBA" id="ARBA00022741"/>
    </source>
</evidence>
<dbReference type="EMBL" id="OX336137">
    <property type="protein sequence ID" value="CAI2718720.1"/>
    <property type="molecule type" value="Genomic_DNA"/>
</dbReference>
<dbReference type="RefSeq" id="WP_282011603.1">
    <property type="nucleotide sequence ID" value="NZ_OX336137.1"/>
</dbReference>
<dbReference type="EC" id="6.3.2.1" evidence="8"/>
<comment type="subunit">
    <text evidence="8">Homodimer.</text>
</comment>
<feature type="binding site" evidence="8">
    <location>
        <begin position="30"/>
        <end position="37"/>
    </location>
    <ligand>
        <name>ATP</name>
        <dbReference type="ChEBI" id="CHEBI:30616"/>
    </ligand>
</feature>
<comment type="function">
    <text evidence="8">Catalyzes the condensation of pantoate with beta-alanine in an ATP-dependent reaction via a pantoyl-adenylate intermediate.</text>
</comment>
<feature type="binding site" evidence="8">
    <location>
        <position position="153"/>
    </location>
    <ligand>
        <name>(R)-pantoate</name>
        <dbReference type="ChEBI" id="CHEBI:15980"/>
    </ligand>
</feature>
<feature type="binding site" evidence="8">
    <location>
        <position position="61"/>
    </location>
    <ligand>
        <name>beta-alanine</name>
        <dbReference type="ChEBI" id="CHEBI:57966"/>
    </ligand>
</feature>
<dbReference type="Pfam" id="PF02569">
    <property type="entry name" value="Pantoate_ligase"/>
    <property type="match status" value="1"/>
</dbReference>
<dbReference type="PANTHER" id="PTHR21299">
    <property type="entry name" value="CYTIDYLATE KINASE/PANTOATE-BETA-ALANINE LIGASE"/>
    <property type="match status" value="1"/>
</dbReference>
<dbReference type="HAMAP" id="MF_00158">
    <property type="entry name" value="PanC"/>
    <property type="match status" value="1"/>
</dbReference>
<dbReference type="PANTHER" id="PTHR21299:SF1">
    <property type="entry name" value="PANTOATE--BETA-ALANINE LIGASE"/>
    <property type="match status" value="1"/>
</dbReference>
<evidence type="ECO:0000256" key="2">
    <source>
        <dbReference type="ARBA" id="ARBA00009256"/>
    </source>
</evidence>
<dbReference type="InterPro" id="IPR042176">
    <property type="entry name" value="Pantoate_ligase_C"/>
</dbReference>
<evidence type="ECO:0000256" key="7">
    <source>
        <dbReference type="ARBA" id="ARBA00048258"/>
    </source>
</evidence>
<dbReference type="Gene3D" id="3.30.1300.10">
    <property type="entry name" value="Pantoate-beta-alanine ligase, C-terminal domain"/>
    <property type="match status" value="1"/>
</dbReference>
<keyword evidence="4 8" id="KW-0566">Pantothenate biosynthesis</keyword>
<evidence type="ECO:0000256" key="6">
    <source>
        <dbReference type="ARBA" id="ARBA00022840"/>
    </source>
</evidence>
<comment type="similarity">
    <text evidence="2 8">Belongs to the pantothenate synthetase family.</text>
</comment>
<dbReference type="Gene3D" id="3.40.50.620">
    <property type="entry name" value="HUPs"/>
    <property type="match status" value="1"/>
</dbReference>
<proteinExistence type="inferred from homology"/>
<keyword evidence="3 8" id="KW-0436">Ligase</keyword>
<evidence type="ECO:0000256" key="1">
    <source>
        <dbReference type="ARBA" id="ARBA00004990"/>
    </source>
</evidence>
<dbReference type="InterPro" id="IPR014729">
    <property type="entry name" value="Rossmann-like_a/b/a_fold"/>
</dbReference>
<comment type="miscellaneous">
    <text evidence="8">The reaction proceeds by a bi uni uni bi ping pong mechanism.</text>
</comment>
<keyword evidence="5 8" id="KW-0547">Nucleotide-binding</keyword>
<evidence type="ECO:0000313" key="10">
    <source>
        <dbReference type="Proteomes" id="UP001157733"/>
    </source>
</evidence>
<comment type="catalytic activity">
    <reaction evidence="7 8">
        <text>(R)-pantoate + beta-alanine + ATP = (R)-pantothenate + AMP + diphosphate + H(+)</text>
        <dbReference type="Rhea" id="RHEA:10912"/>
        <dbReference type="ChEBI" id="CHEBI:15378"/>
        <dbReference type="ChEBI" id="CHEBI:15980"/>
        <dbReference type="ChEBI" id="CHEBI:29032"/>
        <dbReference type="ChEBI" id="CHEBI:30616"/>
        <dbReference type="ChEBI" id="CHEBI:33019"/>
        <dbReference type="ChEBI" id="CHEBI:57966"/>
        <dbReference type="ChEBI" id="CHEBI:456215"/>
        <dbReference type="EC" id="6.3.2.1"/>
    </reaction>
</comment>
<keyword evidence="8" id="KW-0963">Cytoplasm</keyword>
<evidence type="ECO:0000313" key="9">
    <source>
        <dbReference type="EMBL" id="CAI2718720.1"/>
    </source>
</evidence>
<dbReference type="GO" id="GO:0004592">
    <property type="term" value="F:pantoate-beta-alanine ligase activity"/>
    <property type="evidence" value="ECO:0007669"/>
    <property type="project" value="UniProtKB-EC"/>
</dbReference>
<comment type="pathway">
    <text evidence="1 8">Cofactor biosynthesis; (R)-pantothenate biosynthesis; (R)-pantothenate from (R)-pantoate and beta-alanine: step 1/1.</text>
</comment>
<feature type="binding site" evidence="8">
    <location>
        <begin position="184"/>
        <end position="187"/>
    </location>
    <ligand>
        <name>ATP</name>
        <dbReference type="ChEBI" id="CHEBI:30616"/>
    </ligand>
</feature>
<organism evidence="9 10">
    <name type="scientific">Nitrospina watsonii</name>
    <dbReference type="NCBI Taxonomy" id="1323948"/>
    <lineage>
        <taxon>Bacteria</taxon>
        <taxon>Pseudomonadati</taxon>
        <taxon>Nitrospinota/Tectimicrobiota group</taxon>
        <taxon>Nitrospinota</taxon>
        <taxon>Nitrospinia</taxon>
        <taxon>Nitrospinales</taxon>
        <taxon>Nitrospinaceae</taxon>
        <taxon>Nitrospina</taxon>
    </lineage>
</organism>
<reference evidence="9 10" key="1">
    <citation type="submission" date="2022-09" db="EMBL/GenBank/DDBJ databases">
        <authorList>
            <person name="Kop L."/>
        </authorList>
    </citation>
    <scope>NUCLEOTIDE SEQUENCE [LARGE SCALE GENOMIC DNA]</scope>
    <source>
        <strain evidence="9 10">347</strain>
    </source>
</reference>
<name>A0ABN8W3F8_9BACT</name>
<feature type="binding site" evidence="8">
    <location>
        <position position="61"/>
    </location>
    <ligand>
        <name>(R)-pantoate</name>
        <dbReference type="ChEBI" id="CHEBI:15980"/>
    </ligand>
</feature>
<evidence type="ECO:0000256" key="4">
    <source>
        <dbReference type="ARBA" id="ARBA00022655"/>
    </source>
</evidence>
<dbReference type="InterPro" id="IPR003721">
    <property type="entry name" value="Pantoate_ligase"/>
</dbReference>
<comment type="subcellular location">
    <subcellularLocation>
        <location evidence="8">Cytoplasm</location>
    </subcellularLocation>
</comment>
<protein>
    <recommendedName>
        <fullName evidence="8">Pantothenate synthetase</fullName>
        <shortName evidence="8">PS</shortName>
        <ecNumber evidence="8">6.3.2.1</ecNumber>
    </recommendedName>
    <alternativeName>
        <fullName evidence="8">Pantoate--beta-alanine ligase</fullName>
    </alternativeName>
    <alternativeName>
        <fullName evidence="8">Pantoate-activating enzyme</fullName>
    </alternativeName>
</protein>
<evidence type="ECO:0000256" key="8">
    <source>
        <dbReference type="HAMAP-Rule" id="MF_00158"/>
    </source>
</evidence>
<sequence>MEILRSIPEMKAWSRQVRQAGRTLGFVPTMGALHDGHLSLVKRSRADCDRTVVSIFVNPKQFGPGEDLDTYPANWDADRNLLEPLGVDAVFLPTRGDMYPHGFQTTVTVEDLTGHLCGESRPGFFEGVTTVVLKLFLIVQPDTAYFGEKDRQQLQVIRRMVEDLNVNVSVVGLPIVRDADGLAKSSRNQYLNPAQREIALSLSRALEQARQRIEAGETDAARLRREIEEKFALHAETRIDYVSVCNADTFEELDVIQDNVLVALAVFVGKARLIDNCLIERVPCKEPC</sequence>